<evidence type="ECO:0000313" key="6">
    <source>
        <dbReference type="EMBL" id="RMX38205.1"/>
    </source>
</evidence>
<dbReference type="GO" id="GO:0006082">
    <property type="term" value="P:organic acid metabolic process"/>
    <property type="evidence" value="ECO:0007669"/>
    <property type="project" value="TreeGrafter"/>
</dbReference>
<reference evidence="6 7" key="1">
    <citation type="journal article" date="2018" name="Sci. Rep.">
        <title>Comparative analysis of the Pocillopora damicornis genome highlights role of immune system in coral evolution.</title>
        <authorList>
            <person name="Cunning R."/>
            <person name="Bay R.A."/>
            <person name="Gillette P."/>
            <person name="Baker A.C."/>
            <person name="Traylor-Knowles N."/>
        </authorList>
    </citation>
    <scope>NUCLEOTIDE SEQUENCE [LARGE SCALE GENOMIC DNA]</scope>
    <source>
        <strain evidence="6">RSMAS</strain>
        <tissue evidence="6">Whole animal</tissue>
    </source>
</reference>
<dbReference type="GO" id="GO:0005737">
    <property type="term" value="C:cytoplasm"/>
    <property type="evidence" value="ECO:0007669"/>
    <property type="project" value="TreeGrafter"/>
</dbReference>
<protein>
    <recommendedName>
        <fullName evidence="8">Cytochrome P450</fullName>
    </recommendedName>
</protein>
<dbReference type="InterPro" id="IPR036396">
    <property type="entry name" value="Cyt_P450_sf"/>
</dbReference>
<evidence type="ECO:0000256" key="5">
    <source>
        <dbReference type="RuleBase" id="RU000461"/>
    </source>
</evidence>
<dbReference type="PANTHER" id="PTHR24300:SF397">
    <property type="entry name" value="CYTOCHROME P450 2U1"/>
    <property type="match status" value="1"/>
</dbReference>
<gene>
    <name evidence="6" type="ORF">pdam_00003369</name>
</gene>
<dbReference type="EMBL" id="RCHS01004038">
    <property type="protein sequence ID" value="RMX38205.1"/>
    <property type="molecule type" value="Genomic_DNA"/>
</dbReference>
<organism evidence="6 7">
    <name type="scientific">Pocillopora damicornis</name>
    <name type="common">Cauliflower coral</name>
    <name type="synonym">Millepora damicornis</name>
    <dbReference type="NCBI Taxonomy" id="46731"/>
    <lineage>
        <taxon>Eukaryota</taxon>
        <taxon>Metazoa</taxon>
        <taxon>Cnidaria</taxon>
        <taxon>Anthozoa</taxon>
        <taxon>Hexacorallia</taxon>
        <taxon>Scleractinia</taxon>
        <taxon>Astrocoeniina</taxon>
        <taxon>Pocilloporidae</taxon>
        <taxon>Pocillopora</taxon>
    </lineage>
</organism>
<evidence type="ECO:0000256" key="3">
    <source>
        <dbReference type="ARBA" id="ARBA00023004"/>
    </source>
</evidence>
<keyword evidence="3 4" id="KW-0408">Iron</keyword>
<dbReference type="InterPro" id="IPR002401">
    <property type="entry name" value="Cyt_P450_E_grp-I"/>
</dbReference>
<dbReference type="GO" id="GO:0020037">
    <property type="term" value="F:heme binding"/>
    <property type="evidence" value="ECO:0007669"/>
    <property type="project" value="InterPro"/>
</dbReference>
<dbReference type="InterPro" id="IPR001128">
    <property type="entry name" value="Cyt_P450"/>
</dbReference>
<dbReference type="InterPro" id="IPR050182">
    <property type="entry name" value="Cytochrome_P450_fam2"/>
</dbReference>
<sequence>MEISRHSSRVYATRPHRVFSDTTLGRYDVPENSQVIFDFMVVHQDPKHWKDLDTFDLTQFLDDDGNFVYTVTFGSIPFSGGPRGCIGQLSAKIQISSF</sequence>
<dbReference type="STRING" id="46731.A0A3M6T9Z4"/>
<evidence type="ECO:0000256" key="1">
    <source>
        <dbReference type="ARBA" id="ARBA00010617"/>
    </source>
</evidence>
<dbReference type="AlphaFoldDB" id="A0A3M6T9Z4"/>
<accession>A0A3M6T9Z4</accession>
<dbReference type="InterPro" id="IPR017972">
    <property type="entry name" value="Cyt_P450_CS"/>
</dbReference>
<dbReference type="SUPFAM" id="SSF48264">
    <property type="entry name" value="Cytochrome P450"/>
    <property type="match status" value="1"/>
</dbReference>
<name>A0A3M6T9Z4_POCDA</name>
<feature type="binding site" description="axial binding residue" evidence="4">
    <location>
        <position position="85"/>
    </location>
    <ligand>
        <name>heme</name>
        <dbReference type="ChEBI" id="CHEBI:30413"/>
    </ligand>
    <ligandPart>
        <name>Fe</name>
        <dbReference type="ChEBI" id="CHEBI:18248"/>
    </ligandPart>
</feature>
<evidence type="ECO:0000256" key="2">
    <source>
        <dbReference type="ARBA" id="ARBA00022723"/>
    </source>
</evidence>
<dbReference type="Pfam" id="PF00067">
    <property type="entry name" value="p450"/>
    <property type="match status" value="1"/>
</dbReference>
<proteinExistence type="inferred from homology"/>
<dbReference type="GO" id="GO:0016712">
    <property type="term" value="F:oxidoreductase activity, acting on paired donors, with incorporation or reduction of molecular oxygen, reduced flavin or flavoprotein as one donor, and incorporation of one atom of oxygen"/>
    <property type="evidence" value="ECO:0007669"/>
    <property type="project" value="TreeGrafter"/>
</dbReference>
<comment type="similarity">
    <text evidence="1 5">Belongs to the cytochrome P450 family.</text>
</comment>
<dbReference type="Proteomes" id="UP000275408">
    <property type="component" value="Unassembled WGS sequence"/>
</dbReference>
<dbReference type="PRINTS" id="PR00463">
    <property type="entry name" value="EP450I"/>
</dbReference>
<comment type="cofactor">
    <cofactor evidence="4">
        <name>heme</name>
        <dbReference type="ChEBI" id="CHEBI:30413"/>
    </cofactor>
</comment>
<keyword evidence="5" id="KW-0560">Oxidoreductase</keyword>
<dbReference type="GO" id="GO:0008395">
    <property type="term" value="F:steroid hydroxylase activity"/>
    <property type="evidence" value="ECO:0007669"/>
    <property type="project" value="TreeGrafter"/>
</dbReference>
<dbReference type="Gene3D" id="1.10.630.10">
    <property type="entry name" value="Cytochrome P450"/>
    <property type="match status" value="1"/>
</dbReference>
<evidence type="ECO:0000256" key="4">
    <source>
        <dbReference type="PIRSR" id="PIRSR602401-1"/>
    </source>
</evidence>
<keyword evidence="2 4" id="KW-0479">Metal-binding</keyword>
<comment type="caution">
    <text evidence="6">The sequence shown here is derived from an EMBL/GenBank/DDBJ whole genome shotgun (WGS) entry which is preliminary data.</text>
</comment>
<keyword evidence="7" id="KW-1185">Reference proteome</keyword>
<dbReference type="PROSITE" id="PS00086">
    <property type="entry name" value="CYTOCHROME_P450"/>
    <property type="match status" value="1"/>
</dbReference>
<dbReference type="PANTHER" id="PTHR24300">
    <property type="entry name" value="CYTOCHROME P450 508A4-RELATED"/>
    <property type="match status" value="1"/>
</dbReference>
<keyword evidence="4 5" id="KW-0349">Heme</keyword>
<evidence type="ECO:0000313" key="7">
    <source>
        <dbReference type="Proteomes" id="UP000275408"/>
    </source>
</evidence>
<dbReference type="GO" id="GO:0006805">
    <property type="term" value="P:xenobiotic metabolic process"/>
    <property type="evidence" value="ECO:0007669"/>
    <property type="project" value="TreeGrafter"/>
</dbReference>
<dbReference type="GO" id="GO:0005506">
    <property type="term" value="F:iron ion binding"/>
    <property type="evidence" value="ECO:0007669"/>
    <property type="project" value="InterPro"/>
</dbReference>
<evidence type="ECO:0008006" key="8">
    <source>
        <dbReference type="Google" id="ProtNLM"/>
    </source>
</evidence>
<keyword evidence="5" id="KW-0503">Monooxygenase</keyword>